<dbReference type="InterPro" id="IPR006103">
    <property type="entry name" value="Glyco_hydro_2_cat"/>
</dbReference>
<gene>
    <name evidence="7" type="ORF">EFB08_06250</name>
</gene>
<proteinExistence type="inferred from homology"/>
<dbReference type="Gene3D" id="3.20.20.80">
    <property type="entry name" value="Glycosidases"/>
    <property type="match status" value="1"/>
</dbReference>
<dbReference type="InterPro" id="IPR036156">
    <property type="entry name" value="Beta-gal/glucu_dom_sf"/>
</dbReference>
<evidence type="ECO:0000259" key="6">
    <source>
        <dbReference type="Pfam" id="PF02836"/>
    </source>
</evidence>
<evidence type="ECO:0000259" key="5">
    <source>
        <dbReference type="Pfam" id="PF00703"/>
    </source>
</evidence>
<dbReference type="PANTHER" id="PTHR42732">
    <property type="entry name" value="BETA-GALACTOSIDASE"/>
    <property type="match status" value="1"/>
</dbReference>
<dbReference type="InterPro" id="IPR017853">
    <property type="entry name" value="GH"/>
</dbReference>
<dbReference type="Gene3D" id="2.60.40.10">
    <property type="entry name" value="Immunoglobulins"/>
    <property type="match status" value="1"/>
</dbReference>
<evidence type="ECO:0000256" key="1">
    <source>
        <dbReference type="ARBA" id="ARBA00007401"/>
    </source>
</evidence>
<sequence>MTSKHPNLSVTESSEESIVSKNIEESKEADFEDSSHVFISADNPLPRVVLRPNTYSLLDGEWKFSLDQDDRGLQEAWYLGYKYKHTANWPGSVEEHMAQNKETLQTPAWQDKVIAWYEREFTRPEKLESGGKSIYQITFGACGYETRVWLNGRLLTDIEGGEVHYGEYNSFSFEINEDHLLPVNWLTVRISHSMDAEVPRGKQESHVYKRGGIWYQTYAGAVRSVWIETVERNRLRSRVGVQGIIEDSMVRFNFTTRIHDPGQYTLKLNIYDREAGPHAEPISTSDFNLRLEAGQKAQYVAIEVPNARLWSPEDPHLYRFEAQLIDSSGYSAEIEGHFGLRKIEARGRHIYLNNQEIYIDGILYQPGTATYEEMRRHMYAMKELGCNLVRVHIAGIDPRIYNLADEIGLLLWVEVPSPHSSTKRSRENHRIELMRMLALIETNPSVVIWSLYNEDWGAQDIATNPETRQYIMDIFHFMKIRYPQFLVVDNDGWQHISFEGKLKSDLLTAHLYTPKLNKWKKLLDKLTAGEMEGVAVLPLVIGDQYFYRGQTPLIVSEWGGFGFSDYGGPQSSDERTESIRAFKQELRKRRIAGDVYTQATNIEEEKNGLLDFHTGELTVPAGLLSTQDCGIEPQASKRVGRKKKKKE</sequence>
<dbReference type="RefSeq" id="WP_123126087.1">
    <property type="nucleotide sequence ID" value="NZ_RJJD01000003.1"/>
</dbReference>
<comment type="caution">
    <text evidence="7">The sequence shown here is derived from an EMBL/GenBank/DDBJ whole genome shotgun (WGS) entry which is preliminary data.</text>
</comment>
<dbReference type="InterPro" id="IPR008979">
    <property type="entry name" value="Galactose-bd-like_sf"/>
</dbReference>
<reference evidence="7 8" key="1">
    <citation type="submission" date="2018-11" db="EMBL/GenBank/DDBJ databases">
        <title>Rufibacter latericius sp. nov., isolated from water in Baiyang Lake.</title>
        <authorList>
            <person name="Yang Y."/>
        </authorList>
    </citation>
    <scope>NUCLEOTIDE SEQUENCE [LARGE SCALE GENOMIC DNA]</scope>
    <source>
        <strain evidence="7 8">R-22-1c-1</strain>
    </source>
</reference>
<dbReference type="OrthoDB" id="9801077at2"/>
<dbReference type="Pfam" id="PF02836">
    <property type="entry name" value="Glyco_hydro_2_C"/>
    <property type="match status" value="1"/>
</dbReference>
<evidence type="ECO:0000256" key="4">
    <source>
        <dbReference type="SAM" id="MobiDB-lite"/>
    </source>
</evidence>
<dbReference type="PANTHER" id="PTHR42732:SF2">
    <property type="entry name" value="BETA-MANNOSIDASE"/>
    <property type="match status" value="1"/>
</dbReference>
<keyword evidence="2 7" id="KW-0378">Hydrolase</keyword>
<protein>
    <submittedName>
        <fullName evidence="7">Glycoside hydrolase family 2</fullName>
    </submittedName>
</protein>
<evidence type="ECO:0000313" key="7">
    <source>
        <dbReference type="EMBL" id="RNI29030.1"/>
    </source>
</evidence>
<dbReference type="GO" id="GO:0004553">
    <property type="term" value="F:hydrolase activity, hydrolyzing O-glycosyl compounds"/>
    <property type="evidence" value="ECO:0007669"/>
    <property type="project" value="InterPro"/>
</dbReference>
<dbReference type="Gene3D" id="2.60.120.260">
    <property type="entry name" value="Galactose-binding domain-like"/>
    <property type="match status" value="1"/>
</dbReference>
<feature type="domain" description="Glycoside hydrolase family 2 catalytic" evidence="6">
    <location>
        <begin position="345"/>
        <end position="462"/>
    </location>
</feature>
<dbReference type="GO" id="GO:0005975">
    <property type="term" value="P:carbohydrate metabolic process"/>
    <property type="evidence" value="ECO:0007669"/>
    <property type="project" value="InterPro"/>
</dbReference>
<dbReference type="Pfam" id="PF00703">
    <property type="entry name" value="Glyco_hydro_2"/>
    <property type="match status" value="1"/>
</dbReference>
<feature type="domain" description="Glycoside hydrolase family 2 immunoglobulin-like beta-sandwich" evidence="5">
    <location>
        <begin position="248"/>
        <end position="341"/>
    </location>
</feature>
<comment type="similarity">
    <text evidence="1">Belongs to the glycosyl hydrolase 2 family.</text>
</comment>
<dbReference type="InterPro" id="IPR051913">
    <property type="entry name" value="GH2_Domain-Containing"/>
</dbReference>
<keyword evidence="3" id="KW-0326">Glycosidase</keyword>
<evidence type="ECO:0000256" key="2">
    <source>
        <dbReference type="ARBA" id="ARBA00022801"/>
    </source>
</evidence>
<dbReference type="SUPFAM" id="SSF49303">
    <property type="entry name" value="beta-Galactosidase/glucuronidase domain"/>
    <property type="match status" value="1"/>
</dbReference>
<keyword evidence="8" id="KW-1185">Reference proteome</keyword>
<dbReference type="Proteomes" id="UP000272117">
    <property type="component" value="Unassembled WGS sequence"/>
</dbReference>
<dbReference type="SUPFAM" id="SSF49785">
    <property type="entry name" value="Galactose-binding domain-like"/>
    <property type="match status" value="1"/>
</dbReference>
<evidence type="ECO:0000256" key="3">
    <source>
        <dbReference type="ARBA" id="ARBA00023295"/>
    </source>
</evidence>
<evidence type="ECO:0000313" key="8">
    <source>
        <dbReference type="Proteomes" id="UP000272117"/>
    </source>
</evidence>
<feature type="region of interest" description="Disordered" evidence="4">
    <location>
        <begin position="1"/>
        <end position="20"/>
    </location>
</feature>
<name>A0A3M9MU34_9BACT</name>
<dbReference type="InterPro" id="IPR006102">
    <property type="entry name" value="Ig-like_GH2"/>
</dbReference>
<dbReference type="EMBL" id="RJJD01000003">
    <property type="protein sequence ID" value="RNI29030.1"/>
    <property type="molecule type" value="Genomic_DNA"/>
</dbReference>
<dbReference type="InterPro" id="IPR013783">
    <property type="entry name" value="Ig-like_fold"/>
</dbReference>
<organism evidence="7 8">
    <name type="scientific">Rufibacter latericius</name>
    <dbReference type="NCBI Taxonomy" id="2487040"/>
    <lineage>
        <taxon>Bacteria</taxon>
        <taxon>Pseudomonadati</taxon>
        <taxon>Bacteroidota</taxon>
        <taxon>Cytophagia</taxon>
        <taxon>Cytophagales</taxon>
        <taxon>Hymenobacteraceae</taxon>
        <taxon>Rufibacter</taxon>
    </lineage>
</organism>
<dbReference type="AlphaFoldDB" id="A0A3M9MU34"/>
<accession>A0A3M9MU34</accession>
<dbReference type="SUPFAM" id="SSF51445">
    <property type="entry name" value="(Trans)glycosidases"/>
    <property type="match status" value="1"/>
</dbReference>
<feature type="compositionally biased region" description="Polar residues" evidence="4">
    <location>
        <begin position="1"/>
        <end position="11"/>
    </location>
</feature>